<dbReference type="InterPro" id="IPR059040">
    <property type="entry name" value="HH_CyaD-like"/>
</dbReference>
<sequence>MRLWLWMQASHALWRRYLSVFSHCWARRKTQRSGFFNKDEAQFLPAALALQETPDSPSLRWTTWLLMAIVGFFFLWSIFGHIDIIVNATGKIIPSTRTKTIGSVDVASVKALHVSEGQTVQAGDVLIELDSSSSDAEHDKAADAVAQARLQLARVSALRDAISSGRPPRLPDVADVTAPQWQATQLQLGGQYRDYRSKLERLDDEIARYGAALPLASQLALDYQALVADQTVSRHAWLEKEQARIHLQGQLTDARNQRSALITQTLKEAHDQGIEASKMIEAAQQDQRRAGQHSKLLKLTAPVSGTVQQLNVHTVGGVVPAAQPLMQIVPHDSAVEVEAFLDNKDIGFVKIDQEAKVKIDAFDYTKYGTVPAQVRHVSHDAIEDEKRGLIYSSKILLAQSTLAVDGRAMALTPGMSVTVEIRTGTRRVIEYVLSPLIRHQREALNER</sequence>
<dbReference type="GO" id="GO:0009306">
    <property type="term" value="P:protein secretion"/>
    <property type="evidence" value="ECO:0007669"/>
    <property type="project" value="InterPro"/>
</dbReference>
<keyword evidence="8 9" id="KW-0472">Membrane</keyword>
<keyword evidence="5 9" id="KW-0997">Cell inner membrane</keyword>
<dbReference type="Pfam" id="PF25988">
    <property type="entry name" value="HH_CyaD"/>
    <property type="match status" value="1"/>
</dbReference>
<dbReference type="Gene3D" id="2.40.30.170">
    <property type="match status" value="1"/>
</dbReference>
<dbReference type="EMBL" id="WNDX01000101">
    <property type="protein sequence ID" value="KAF1041905.1"/>
    <property type="molecule type" value="Genomic_DNA"/>
</dbReference>
<proteinExistence type="inferred from homology"/>
<keyword evidence="6 9" id="KW-0812">Transmembrane</keyword>
<evidence type="ECO:0000256" key="9">
    <source>
        <dbReference type="RuleBase" id="RU365093"/>
    </source>
</evidence>
<evidence type="ECO:0000256" key="2">
    <source>
        <dbReference type="ARBA" id="ARBA00009477"/>
    </source>
</evidence>
<organism evidence="12 13">
    <name type="scientific">Herbaspirillum frisingense</name>
    <dbReference type="NCBI Taxonomy" id="92645"/>
    <lineage>
        <taxon>Bacteria</taxon>
        <taxon>Pseudomonadati</taxon>
        <taxon>Pseudomonadota</taxon>
        <taxon>Betaproteobacteria</taxon>
        <taxon>Burkholderiales</taxon>
        <taxon>Oxalobacteraceae</taxon>
        <taxon>Herbaspirillum</taxon>
    </lineage>
</organism>
<feature type="domain" description="AprE-like beta-barrel" evidence="11">
    <location>
        <begin position="337"/>
        <end position="424"/>
    </location>
</feature>
<dbReference type="InterPro" id="IPR010129">
    <property type="entry name" value="T1SS_HlyD"/>
</dbReference>
<evidence type="ECO:0000313" key="13">
    <source>
        <dbReference type="Proteomes" id="UP000462435"/>
    </source>
</evidence>
<evidence type="ECO:0000256" key="5">
    <source>
        <dbReference type="ARBA" id="ARBA00022519"/>
    </source>
</evidence>
<dbReference type="InterPro" id="IPR050739">
    <property type="entry name" value="MFP"/>
</dbReference>
<dbReference type="GO" id="GO:0005886">
    <property type="term" value="C:plasma membrane"/>
    <property type="evidence" value="ECO:0007669"/>
    <property type="project" value="UniProtKB-SubCell"/>
</dbReference>
<dbReference type="PRINTS" id="PR01490">
    <property type="entry name" value="RTXTOXIND"/>
</dbReference>
<gene>
    <name evidence="12" type="primary">hlyD</name>
    <name evidence="12" type="ORF">GAK35_03012</name>
</gene>
<dbReference type="Gene3D" id="2.40.50.100">
    <property type="match status" value="1"/>
</dbReference>
<feature type="transmembrane region" description="Helical" evidence="9">
    <location>
        <begin position="64"/>
        <end position="86"/>
    </location>
</feature>
<comment type="similarity">
    <text evidence="2 9">Belongs to the membrane fusion protein (MFP) (TC 8.A.1) family.</text>
</comment>
<feature type="domain" description="CyaD-like alpha-helical hairpin" evidence="10">
    <location>
        <begin position="130"/>
        <end position="297"/>
    </location>
</feature>
<dbReference type="InterPro" id="IPR058982">
    <property type="entry name" value="Beta-barrel_AprE"/>
</dbReference>
<evidence type="ECO:0000256" key="3">
    <source>
        <dbReference type="ARBA" id="ARBA00022448"/>
    </source>
</evidence>
<evidence type="ECO:0000256" key="6">
    <source>
        <dbReference type="ARBA" id="ARBA00022692"/>
    </source>
</evidence>
<protein>
    <recommendedName>
        <fullName evidence="9">Membrane fusion protein (MFP) family protein</fullName>
    </recommendedName>
</protein>
<reference evidence="13" key="1">
    <citation type="journal article" date="2020" name="MBio">
        <title>Horizontal gene transfer to a defensive symbiont with a reduced genome amongst a multipartite beetle microbiome.</title>
        <authorList>
            <person name="Waterworth S.C."/>
            <person name="Florez L.V."/>
            <person name="Rees E.R."/>
            <person name="Hertweck C."/>
            <person name="Kaltenpoth M."/>
            <person name="Kwan J.C."/>
        </authorList>
    </citation>
    <scope>NUCLEOTIDE SEQUENCE [LARGE SCALE GENOMIC DNA]</scope>
</reference>
<dbReference type="Proteomes" id="UP000462435">
    <property type="component" value="Unassembled WGS sequence"/>
</dbReference>
<dbReference type="PANTHER" id="PTHR30386:SF27">
    <property type="entry name" value="MEMBRANE FUSION PROTEIN (MFP) FAMILY PROTEIN"/>
    <property type="match status" value="1"/>
</dbReference>
<dbReference type="NCBIfam" id="TIGR01843">
    <property type="entry name" value="type_I_hlyD"/>
    <property type="match status" value="1"/>
</dbReference>
<dbReference type="InterPro" id="IPR006144">
    <property type="entry name" value="Secretion_HlyD_CS"/>
</dbReference>
<comment type="caution">
    <text evidence="12">The sequence shown here is derived from an EMBL/GenBank/DDBJ whole genome shotgun (WGS) entry which is preliminary data.</text>
</comment>
<evidence type="ECO:0000313" key="12">
    <source>
        <dbReference type="EMBL" id="KAF1041905.1"/>
    </source>
</evidence>
<evidence type="ECO:0000259" key="10">
    <source>
        <dbReference type="Pfam" id="PF25988"/>
    </source>
</evidence>
<keyword evidence="3 9" id="KW-0813">Transport</keyword>
<evidence type="ECO:0000259" key="11">
    <source>
        <dbReference type="Pfam" id="PF26002"/>
    </source>
</evidence>
<evidence type="ECO:0000256" key="4">
    <source>
        <dbReference type="ARBA" id="ARBA00022475"/>
    </source>
</evidence>
<keyword evidence="4 9" id="KW-1003">Cell membrane</keyword>
<dbReference type="PROSITE" id="PS00543">
    <property type="entry name" value="HLYD_FAMILY"/>
    <property type="match status" value="1"/>
</dbReference>
<dbReference type="PANTHER" id="PTHR30386">
    <property type="entry name" value="MEMBRANE FUSION SUBUNIT OF EMRAB-TOLC MULTIDRUG EFFLUX PUMP"/>
    <property type="match status" value="1"/>
</dbReference>
<evidence type="ECO:0000256" key="1">
    <source>
        <dbReference type="ARBA" id="ARBA00004377"/>
    </source>
</evidence>
<dbReference type="SUPFAM" id="SSF111369">
    <property type="entry name" value="HlyD-like secretion proteins"/>
    <property type="match status" value="1"/>
</dbReference>
<name>A0A7V8FV01_9BURK</name>
<dbReference type="AlphaFoldDB" id="A0A7V8FV01"/>
<evidence type="ECO:0000256" key="7">
    <source>
        <dbReference type="ARBA" id="ARBA00022989"/>
    </source>
</evidence>
<evidence type="ECO:0000256" key="8">
    <source>
        <dbReference type="ARBA" id="ARBA00023136"/>
    </source>
</evidence>
<dbReference type="Pfam" id="PF26002">
    <property type="entry name" value="Beta-barrel_AprE"/>
    <property type="match status" value="1"/>
</dbReference>
<comment type="subcellular location">
    <subcellularLocation>
        <location evidence="1 9">Cell inner membrane</location>
        <topology evidence="1 9">Single-pass membrane protein</topology>
    </subcellularLocation>
</comment>
<accession>A0A7V8FV01</accession>
<keyword evidence="7 9" id="KW-1133">Transmembrane helix</keyword>